<dbReference type="Pfam" id="PF07690">
    <property type="entry name" value="MFS_1"/>
    <property type="match status" value="1"/>
</dbReference>
<dbReference type="RefSeq" id="WP_002688603.1">
    <property type="nucleotide sequence ID" value="NZ_CM001794.1"/>
</dbReference>
<feature type="transmembrane region" description="Helical" evidence="7">
    <location>
        <begin position="104"/>
        <end position="123"/>
    </location>
</feature>
<evidence type="ECO:0000256" key="7">
    <source>
        <dbReference type="SAM" id="Phobius"/>
    </source>
</evidence>
<name>M2CCK7_TREDN</name>
<dbReference type="GO" id="GO:0022857">
    <property type="term" value="F:transmembrane transporter activity"/>
    <property type="evidence" value="ECO:0007669"/>
    <property type="project" value="InterPro"/>
</dbReference>
<dbReference type="GO" id="GO:0005886">
    <property type="term" value="C:plasma membrane"/>
    <property type="evidence" value="ECO:0007669"/>
    <property type="project" value="UniProtKB-SubCell"/>
</dbReference>
<keyword evidence="4 7" id="KW-0812">Transmembrane</keyword>
<protein>
    <recommendedName>
        <fullName evidence="9">Major facilitator superfamily (MFS) profile domain-containing protein</fullName>
    </recommendedName>
</protein>
<dbReference type="PANTHER" id="PTHR43266:SF2">
    <property type="entry name" value="MAJOR FACILITATOR SUPERFAMILY (MFS) PROFILE DOMAIN-CONTAINING PROTEIN"/>
    <property type="match status" value="1"/>
</dbReference>
<accession>M2CCK7</accession>
<reference evidence="8" key="1">
    <citation type="submission" date="2012-01" db="EMBL/GenBank/DDBJ databases">
        <title>The Genome Sequence of Treponema denticola H1-T.</title>
        <authorList>
            <consortium name="The Broad Institute Genome Sequencing Platform"/>
            <person name="Earl A."/>
            <person name="Ward D."/>
            <person name="Feldgarden M."/>
            <person name="Gevers D."/>
            <person name="Blanton J.M."/>
            <person name="Fenno C.J."/>
            <person name="Baranova O.V."/>
            <person name="Mathney J."/>
            <person name="Dewhirst F.E."/>
            <person name="Izard J."/>
            <person name="Young S.K."/>
            <person name="Zeng Q."/>
            <person name="Gargeya S."/>
            <person name="Fitzgerald M."/>
            <person name="Haas B."/>
            <person name="Abouelleil A."/>
            <person name="Alvarado L."/>
            <person name="Arachchi H.M."/>
            <person name="Berlin A."/>
            <person name="Chapman S.B."/>
            <person name="Gearin G."/>
            <person name="Goldberg J."/>
            <person name="Griggs A."/>
            <person name="Gujja S."/>
            <person name="Hansen M."/>
            <person name="Heiman D."/>
            <person name="Howarth C."/>
            <person name="Larimer J."/>
            <person name="Lui A."/>
            <person name="MacDonald P.J.P."/>
            <person name="McCowen C."/>
            <person name="Montmayeur A."/>
            <person name="Murphy C."/>
            <person name="Neiman D."/>
            <person name="Pearson M."/>
            <person name="Priest M."/>
            <person name="Roberts A."/>
            <person name="Saif S."/>
            <person name="Shea T."/>
            <person name="Sisk P."/>
            <person name="Stolte C."/>
            <person name="Sykes S."/>
            <person name="Wortman J."/>
            <person name="Nusbaum C."/>
            <person name="Birren B."/>
        </authorList>
    </citation>
    <scope>NUCLEOTIDE SEQUENCE [LARGE SCALE GENOMIC DNA]</scope>
    <source>
        <strain evidence="8">H1-T</strain>
    </source>
</reference>
<dbReference type="PATRIC" id="fig|999431.4.peg.1430"/>
<evidence type="ECO:0000256" key="6">
    <source>
        <dbReference type="ARBA" id="ARBA00023136"/>
    </source>
</evidence>
<feature type="transmembrane region" description="Helical" evidence="7">
    <location>
        <begin position="45"/>
        <end position="65"/>
    </location>
</feature>
<dbReference type="HOGENOM" id="CLU_034180_13_3_12"/>
<evidence type="ECO:0000256" key="5">
    <source>
        <dbReference type="ARBA" id="ARBA00022989"/>
    </source>
</evidence>
<evidence type="ECO:0000256" key="1">
    <source>
        <dbReference type="ARBA" id="ARBA00004651"/>
    </source>
</evidence>
<dbReference type="Gene3D" id="1.20.1250.20">
    <property type="entry name" value="MFS general substrate transporter like domains"/>
    <property type="match status" value="1"/>
</dbReference>
<dbReference type="CDD" id="cd06173">
    <property type="entry name" value="MFS_MefA_like"/>
    <property type="match status" value="1"/>
</dbReference>
<comment type="subcellular location">
    <subcellularLocation>
        <location evidence="1">Cell membrane</location>
        <topology evidence="1">Multi-pass membrane protein</topology>
    </subcellularLocation>
</comment>
<feature type="transmembrane region" description="Helical" evidence="7">
    <location>
        <begin position="77"/>
        <end position="98"/>
    </location>
</feature>
<keyword evidence="2" id="KW-0813">Transport</keyword>
<dbReference type="EMBL" id="AGDW01000014">
    <property type="protein sequence ID" value="EMB31343.1"/>
    <property type="molecule type" value="Genomic_DNA"/>
</dbReference>
<feature type="transmembrane region" description="Helical" evidence="7">
    <location>
        <begin position="12"/>
        <end position="39"/>
    </location>
</feature>
<dbReference type="InterPro" id="IPR036259">
    <property type="entry name" value="MFS_trans_sf"/>
</dbReference>
<keyword evidence="6 7" id="KW-0472">Membrane</keyword>
<dbReference type="InterPro" id="IPR011701">
    <property type="entry name" value="MFS"/>
</dbReference>
<comment type="caution">
    <text evidence="8">The sequence shown here is derived from an EMBL/GenBank/DDBJ whole genome shotgun (WGS) entry which is preliminary data.</text>
</comment>
<organism evidence="8">
    <name type="scientific">Treponema denticola H1-T</name>
    <dbReference type="NCBI Taxonomy" id="999431"/>
    <lineage>
        <taxon>Bacteria</taxon>
        <taxon>Pseudomonadati</taxon>
        <taxon>Spirochaetota</taxon>
        <taxon>Spirochaetia</taxon>
        <taxon>Spirochaetales</taxon>
        <taxon>Treponemataceae</taxon>
        <taxon>Treponema</taxon>
    </lineage>
</organism>
<dbReference type="PANTHER" id="PTHR43266">
    <property type="entry name" value="MACROLIDE-EFFLUX PROTEIN"/>
    <property type="match status" value="1"/>
</dbReference>
<proteinExistence type="predicted"/>
<evidence type="ECO:0000313" key="8">
    <source>
        <dbReference type="EMBL" id="EMB31343.1"/>
    </source>
</evidence>
<feature type="transmembrane region" description="Helical" evidence="7">
    <location>
        <begin position="175"/>
        <end position="196"/>
    </location>
</feature>
<evidence type="ECO:0000256" key="3">
    <source>
        <dbReference type="ARBA" id="ARBA00022475"/>
    </source>
</evidence>
<keyword evidence="5 7" id="KW-1133">Transmembrane helix</keyword>
<sequence length="304" mass="35020">MQIQKRTEKRNLFLIYFGTITSLIGDEIGSVAISIWVALQTDNPINFALVYSAAKFSRIVFSLFSGSIVDSFNKKKILYLSDSAQFVLNIFILFLILLNLDFKLKVFLFCFISVVQGFCLSIFKPSSRAILPEIINKENLKKANSVLEMSKSLISMLAVIFAAGLVMLLGCEVCILINAITFFISALSELFIRYDFKKKDEQKKMESKLKKIFDGYRYVLSEKELLRFALLASCLNFFCTPIFSNILTYQFKTVFMFNWQSAFSVINKFLKDEKSFLTLLSTICFFRLRNREHTGQPCFSKSFR</sequence>
<dbReference type="Proteomes" id="UP000011708">
    <property type="component" value="Chromosome"/>
</dbReference>
<evidence type="ECO:0000256" key="2">
    <source>
        <dbReference type="ARBA" id="ARBA00022448"/>
    </source>
</evidence>
<keyword evidence="3" id="KW-1003">Cell membrane</keyword>
<evidence type="ECO:0008006" key="9">
    <source>
        <dbReference type="Google" id="ProtNLM"/>
    </source>
</evidence>
<evidence type="ECO:0000256" key="4">
    <source>
        <dbReference type="ARBA" id="ARBA00022692"/>
    </source>
</evidence>
<dbReference type="AlphaFoldDB" id="M2CCK7"/>
<dbReference type="SUPFAM" id="SSF103473">
    <property type="entry name" value="MFS general substrate transporter"/>
    <property type="match status" value="1"/>
</dbReference>
<feature type="transmembrane region" description="Helical" evidence="7">
    <location>
        <begin position="225"/>
        <end position="243"/>
    </location>
</feature>
<gene>
    <name evidence="8" type="ORF">HMPREF9725_01392</name>
</gene>